<evidence type="ECO:0000313" key="2">
    <source>
        <dbReference type="EMBL" id="CAB0034654.1"/>
    </source>
</evidence>
<feature type="compositionally biased region" description="Basic residues" evidence="1">
    <location>
        <begin position="281"/>
        <end position="296"/>
    </location>
</feature>
<feature type="region of interest" description="Disordered" evidence="1">
    <location>
        <begin position="255"/>
        <end position="328"/>
    </location>
</feature>
<sequence length="341" mass="37939">MELCNGDTGLLPPSRINTSASMLAHDQWQSTCLLRGNVRSSRYTISGPPCRRALADLSTPLRGRQRRRTPRDIEKMAEPVGSFTKRTMNTQADPEHQVVDREETRRGLVRSSLTLSKIFVHKLLCILNTFANNKQLNSIGLLLRTVLNEFFRCTQFRLSIFLNDFSECKRIVTTEFLQFPLTNLSTSKVLRHISTSALHGPGVATAGSSRPGHIVDRCSAALPAAILRFRATLSLRARTGLLRSGLWPARLGQRRSPLRPRLRPSGLATARSPGHGVQSARPRHRALPSPSHRQRHLRGDPLGPGDHYPSAQSVLRADGHSPGCRWPAQVSQRGEYGEYCV</sequence>
<proteinExistence type="predicted"/>
<keyword evidence="3" id="KW-1185">Reference proteome</keyword>
<dbReference type="AlphaFoldDB" id="A0A6H5ICY8"/>
<gene>
    <name evidence="2" type="ORF">TBRA_LOCUS6552</name>
</gene>
<protein>
    <submittedName>
        <fullName evidence="2">Uncharacterized protein</fullName>
    </submittedName>
</protein>
<dbReference type="Proteomes" id="UP000479190">
    <property type="component" value="Unassembled WGS sequence"/>
</dbReference>
<dbReference type="EMBL" id="CADCXV010000749">
    <property type="protein sequence ID" value="CAB0034654.1"/>
    <property type="molecule type" value="Genomic_DNA"/>
</dbReference>
<evidence type="ECO:0000313" key="3">
    <source>
        <dbReference type="Proteomes" id="UP000479190"/>
    </source>
</evidence>
<name>A0A6H5ICY8_9HYME</name>
<reference evidence="2 3" key="1">
    <citation type="submission" date="2020-02" db="EMBL/GenBank/DDBJ databases">
        <authorList>
            <person name="Ferguson B K."/>
        </authorList>
    </citation>
    <scope>NUCLEOTIDE SEQUENCE [LARGE SCALE GENOMIC DNA]</scope>
</reference>
<evidence type="ECO:0000256" key="1">
    <source>
        <dbReference type="SAM" id="MobiDB-lite"/>
    </source>
</evidence>
<accession>A0A6H5ICY8</accession>
<organism evidence="2 3">
    <name type="scientific">Trichogramma brassicae</name>
    <dbReference type="NCBI Taxonomy" id="86971"/>
    <lineage>
        <taxon>Eukaryota</taxon>
        <taxon>Metazoa</taxon>
        <taxon>Ecdysozoa</taxon>
        <taxon>Arthropoda</taxon>
        <taxon>Hexapoda</taxon>
        <taxon>Insecta</taxon>
        <taxon>Pterygota</taxon>
        <taxon>Neoptera</taxon>
        <taxon>Endopterygota</taxon>
        <taxon>Hymenoptera</taxon>
        <taxon>Apocrita</taxon>
        <taxon>Proctotrupomorpha</taxon>
        <taxon>Chalcidoidea</taxon>
        <taxon>Trichogrammatidae</taxon>
        <taxon>Trichogramma</taxon>
    </lineage>
</organism>